<sequence length="395" mass="45458">MSAPIFNIHDTLLLATAFQSLLFVVLVLTVKHERQISDYFLVGFFLAQVAIPFHILVNYGEVFKYIALNASPNYYHAFELGLWLEGPLLLWYTRSILYRDFKWSSKDYVYLLPAIGFAVYILITFYMQDTADKLLLLEQQQEGAKQPSIMGKLNGLRDILRVAFGVLCVIDVRQARRQIRDRYSNIEKIDFGWLSFLVIAFTCVRGWSVIVLIVTYFAPNLSDPIFNSLGLAGNYLTFALITTLMFFSLQRSTLFDGHITEEPAHTEEDKYKIDDALTKRIEAHMATEKPYLKHLLNLEQLANQLEMHPRTLSVTIKHHFKTNFYEFVNSYRIDEAKRVLADPSQKHKTMIEISGDCGFNSKATYNTFFKKLVGCTPTQYRSQQLEKVAAESSSA</sequence>
<evidence type="ECO:0000256" key="4">
    <source>
        <dbReference type="SAM" id="Phobius"/>
    </source>
</evidence>
<reference evidence="6" key="2">
    <citation type="submission" date="2020-09" db="EMBL/GenBank/DDBJ databases">
        <authorList>
            <person name="Sun Q."/>
            <person name="Kim S."/>
        </authorList>
    </citation>
    <scope>NUCLEOTIDE SEQUENCE</scope>
    <source>
        <strain evidence="6">KCTC 12711</strain>
    </source>
</reference>
<feature type="transmembrane region" description="Helical" evidence="4">
    <location>
        <begin position="39"/>
        <end position="60"/>
    </location>
</feature>
<feature type="transmembrane region" description="Helical" evidence="4">
    <location>
        <begin position="193"/>
        <end position="217"/>
    </location>
</feature>
<keyword evidence="4" id="KW-1133">Transmembrane helix</keyword>
<evidence type="ECO:0000313" key="7">
    <source>
        <dbReference type="Proteomes" id="UP000614811"/>
    </source>
</evidence>
<dbReference type="SMART" id="SM00342">
    <property type="entry name" value="HTH_ARAC"/>
    <property type="match status" value="1"/>
</dbReference>
<keyword evidence="3" id="KW-0804">Transcription</keyword>
<proteinExistence type="predicted"/>
<evidence type="ECO:0000256" key="3">
    <source>
        <dbReference type="ARBA" id="ARBA00023163"/>
    </source>
</evidence>
<evidence type="ECO:0000256" key="1">
    <source>
        <dbReference type="ARBA" id="ARBA00023015"/>
    </source>
</evidence>
<gene>
    <name evidence="6" type="ORF">GCM10008090_23820</name>
</gene>
<keyword evidence="1" id="KW-0805">Transcription regulation</keyword>
<reference evidence="6" key="1">
    <citation type="journal article" date="2014" name="Int. J. Syst. Evol. Microbiol.">
        <title>Complete genome sequence of Corynebacterium casei LMG S-19264T (=DSM 44701T), isolated from a smear-ripened cheese.</title>
        <authorList>
            <consortium name="US DOE Joint Genome Institute (JGI-PGF)"/>
            <person name="Walter F."/>
            <person name="Albersmeier A."/>
            <person name="Kalinowski J."/>
            <person name="Ruckert C."/>
        </authorList>
    </citation>
    <scope>NUCLEOTIDE SEQUENCE</scope>
    <source>
        <strain evidence="6">KCTC 12711</strain>
    </source>
</reference>
<dbReference type="AlphaFoldDB" id="A0A918RW48"/>
<dbReference type="Proteomes" id="UP000614811">
    <property type="component" value="Unassembled WGS sequence"/>
</dbReference>
<feature type="domain" description="HTH araC/xylS-type" evidence="5">
    <location>
        <begin position="275"/>
        <end position="383"/>
    </location>
</feature>
<evidence type="ECO:0000313" key="6">
    <source>
        <dbReference type="EMBL" id="GHA13327.1"/>
    </source>
</evidence>
<evidence type="ECO:0000259" key="5">
    <source>
        <dbReference type="PROSITE" id="PS01124"/>
    </source>
</evidence>
<dbReference type="InterPro" id="IPR018060">
    <property type="entry name" value="HTH_AraC"/>
</dbReference>
<evidence type="ECO:0000256" key="2">
    <source>
        <dbReference type="ARBA" id="ARBA00023125"/>
    </source>
</evidence>
<dbReference type="Pfam" id="PF12833">
    <property type="entry name" value="HTH_18"/>
    <property type="match status" value="1"/>
</dbReference>
<dbReference type="Gene3D" id="1.10.10.60">
    <property type="entry name" value="Homeodomain-like"/>
    <property type="match status" value="2"/>
</dbReference>
<name>A0A918RW48_9GAMM</name>
<keyword evidence="4" id="KW-0812">Transmembrane</keyword>
<keyword evidence="4" id="KW-0472">Membrane</keyword>
<dbReference type="EMBL" id="BMXA01000004">
    <property type="protein sequence ID" value="GHA13327.1"/>
    <property type="molecule type" value="Genomic_DNA"/>
</dbReference>
<dbReference type="PANTHER" id="PTHR43280">
    <property type="entry name" value="ARAC-FAMILY TRANSCRIPTIONAL REGULATOR"/>
    <property type="match status" value="1"/>
</dbReference>
<feature type="transmembrane region" description="Helical" evidence="4">
    <location>
        <begin position="12"/>
        <end position="30"/>
    </location>
</feature>
<protein>
    <recommendedName>
        <fullName evidence="5">HTH araC/xylS-type domain-containing protein</fullName>
    </recommendedName>
</protein>
<dbReference type="PROSITE" id="PS01124">
    <property type="entry name" value="HTH_ARAC_FAMILY_2"/>
    <property type="match status" value="1"/>
</dbReference>
<accession>A0A918RW48</accession>
<organism evidence="6 7">
    <name type="scientific">Arenicella chitinivorans</name>
    <dbReference type="NCBI Taxonomy" id="1329800"/>
    <lineage>
        <taxon>Bacteria</taxon>
        <taxon>Pseudomonadati</taxon>
        <taxon>Pseudomonadota</taxon>
        <taxon>Gammaproteobacteria</taxon>
        <taxon>Arenicellales</taxon>
        <taxon>Arenicellaceae</taxon>
        <taxon>Arenicella</taxon>
    </lineage>
</organism>
<comment type="caution">
    <text evidence="6">The sequence shown here is derived from an EMBL/GenBank/DDBJ whole genome shotgun (WGS) entry which is preliminary data.</text>
</comment>
<dbReference type="RefSeq" id="WP_189401419.1">
    <property type="nucleotide sequence ID" value="NZ_BMXA01000004.1"/>
</dbReference>
<dbReference type="InterPro" id="IPR009057">
    <property type="entry name" value="Homeodomain-like_sf"/>
</dbReference>
<feature type="transmembrane region" description="Helical" evidence="4">
    <location>
        <begin position="109"/>
        <end position="127"/>
    </location>
</feature>
<dbReference type="GO" id="GO:0043565">
    <property type="term" value="F:sequence-specific DNA binding"/>
    <property type="evidence" value="ECO:0007669"/>
    <property type="project" value="InterPro"/>
</dbReference>
<dbReference type="PANTHER" id="PTHR43280:SF29">
    <property type="entry name" value="ARAC-FAMILY TRANSCRIPTIONAL REGULATOR"/>
    <property type="match status" value="1"/>
</dbReference>
<dbReference type="SUPFAM" id="SSF46689">
    <property type="entry name" value="Homeodomain-like"/>
    <property type="match status" value="1"/>
</dbReference>
<keyword evidence="7" id="KW-1185">Reference proteome</keyword>
<feature type="transmembrane region" description="Helical" evidence="4">
    <location>
        <begin position="229"/>
        <end position="249"/>
    </location>
</feature>
<feature type="transmembrane region" description="Helical" evidence="4">
    <location>
        <begin position="80"/>
        <end position="97"/>
    </location>
</feature>
<keyword evidence="2" id="KW-0238">DNA-binding</keyword>
<dbReference type="GO" id="GO:0003700">
    <property type="term" value="F:DNA-binding transcription factor activity"/>
    <property type="evidence" value="ECO:0007669"/>
    <property type="project" value="InterPro"/>
</dbReference>